<keyword evidence="1" id="KW-0677">Repeat</keyword>
<comment type="caution">
    <text evidence="4">The sequence shown here is derived from an EMBL/GenBank/DDBJ whole genome shotgun (WGS) entry which is preliminary data.</text>
</comment>
<dbReference type="SUPFAM" id="SSF57889">
    <property type="entry name" value="Cysteine-rich domain"/>
    <property type="match status" value="2"/>
</dbReference>
<dbReference type="Pfam" id="PF03107">
    <property type="entry name" value="C1_2"/>
    <property type="match status" value="1"/>
</dbReference>
<dbReference type="OrthoDB" id="945197at2759"/>
<evidence type="ECO:0000313" key="4">
    <source>
        <dbReference type="EMBL" id="KAJ8422057.1"/>
    </source>
</evidence>
<evidence type="ECO:0000256" key="1">
    <source>
        <dbReference type="ARBA" id="ARBA00022737"/>
    </source>
</evidence>
<evidence type="ECO:0000259" key="3">
    <source>
        <dbReference type="Pfam" id="PF03107"/>
    </source>
</evidence>
<proteinExistence type="predicted"/>
<dbReference type="InterPro" id="IPR004146">
    <property type="entry name" value="DC1"/>
</dbReference>
<feature type="region of interest" description="Disordered" evidence="2">
    <location>
        <begin position="143"/>
        <end position="172"/>
    </location>
</feature>
<gene>
    <name evidence="4" type="ORF">Cgig2_033670</name>
</gene>
<reference evidence="4" key="1">
    <citation type="submission" date="2022-04" db="EMBL/GenBank/DDBJ databases">
        <title>Carnegiea gigantea Genome sequencing and assembly v2.</title>
        <authorList>
            <person name="Copetti D."/>
            <person name="Sanderson M.J."/>
            <person name="Burquez A."/>
            <person name="Wojciechowski M.F."/>
        </authorList>
    </citation>
    <scope>NUCLEOTIDE SEQUENCE</scope>
    <source>
        <strain evidence="4">SGP5-SGP5p</strain>
        <tissue evidence="4">Aerial part</tissue>
    </source>
</reference>
<feature type="domain" description="DC1" evidence="3">
    <location>
        <begin position="17"/>
        <end position="59"/>
    </location>
</feature>
<keyword evidence="5" id="KW-1185">Reference proteome</keyword>
<sequence length="186" mass="21124">MICCSQQPNELQKLKLKLHEHKLVKTWRDPFCCDGCHEPGSGWSFYCNKCSFGLHPECALKNHKKDDMPSWIPKRIMTCCSQQPKDPTKEVVVVLPMAILMLALRLCGENYEKGCHWSFRCKACNFDLHPKCALKNTEKAELGEGSKVKATDEEGKAKAKDDESKTDAKEDSICEGDVSECLHMWD</sequence>
<dbReference type="InterPro" id="IPR046349">
    <property type="entry name" value="C1-like_sf"/>
</dbReference>
<name>A0A9Q1JFF7_9CARY</name>
<dbReference type="AlphaFoldDB" id="A0A9Q1JFF7"/>
<dbReference type="Proteomes" id="UP001153076">
    <property type="component" value="Unassembled WGS sequence"/>
</dbReference>
<dbReference type="PANTHER" id="PTHR46477:SF3">
    <property type="entry name" value="CYSTEINE_HISTIDINE-RICH C1 DOMAIN FAMILY PROTEIN"/>
    <property type="match status" value="1"/>
</dbReference>
<protein>
    <recommendedName>
        <fullName evidence="3">DC1 domain-containing protein</fullName>
    </recommendedName>
</protein>
<dbReference type="EMBL" id="JAKOGI010002407">
    <property type="protein sequence ID" value="KAJ8422057.1"/>
    <property type="molecule type" value="Genomic_DNA"/>
</dbReference>
<evidence type="ECO:0000313" key="5">
    <source>
        <dbReference type="Proteomes" id="UP001153076"/>
    </source>
</evidence>
<evidence type="ECO:0000256" key="2">
    <source>
        <dbReference type="SAM" id="MobiDB-lite"/>
    </source>
</evidence>
<organism evidence="4 5">
    <name type="scientific">Carnegiea gigantea</name>
    <dbReference type="NCBI Taxonomy" id="171969"/>
    <lineage>
        <taxon>Eukaryota</taxon>
        <taxon>Viridiplantae</taxon>
        <taxon>Streptophyta</taxon>
        <taxon>Embryophyta</taxon>
        <taxon>Tracheophyta</taxon>
        <taxon>Spermatophyta</taxon>
        <taxon>Magnoliopsida</taxon>
        <taxon>eudicotyledons</taxon>
        <taxon>Gunneridae</taxon>
        <taxon>Pentapetalae</taxon>
        <taxon>Caryophyllales</taxon>
        <taxon>Cactineae</taxon>
        <taxon>Cactaceae</taxon>
        <taxon>Cactoideae</taxon>
        <taxon>Echinocereeae</taxon>
        <taxon>Carnegiea</taxon>
    </lineage>
</organism>
<dbReference type="PANTHER" id="PTHR46477">
    <property type="entry name" value="CYSTEINE/HISTIDINE-RICH C1 DOMAIN FAMILY PROTEIN"/>
    <property type="match status" value="1"/>
</dbReference>
<accession>A0A9Q1JFF7</accession>